<evidence type="ECO:0000256" key="6">
    <source>
        <dbReference type="ARBA" id="ARBA00022989"/>
    </source>
</evidence>
<feature type="transmembrane region" description="Helical" evidence="11">
    <location>
        <begin position="111"/>
        <end position="130"/>
    </location>
</feature>
<keyword evidence="7" id="KW-0406">Ion transport</keyword>
<evidence type="ECO:0000256" key="3">
    <source>
        <dbReference type="ARBA" id="ARBA00022449"/>
    </source>
</evidence>
<comment type="subcellular location">
    <subcellularLocation>
        <location evidence="1">Cell inner membrane</location>
        <topology evidence="1">Multi-pass membrane protein</topology>
    </subcellularLocation>
</comment>
<dbReference type="CDD" id="cd13131">
    <property type="entry name" value="MATE_NorM_like"/>
    <property type="match status" value="1"/>
</dbReference>
<feature type="transmembrane region" description="Helical" evidence="11">
    <location>
        <begin position="290"/>
        <end position="314"/>
    </location>
</feature>
<evidence type="ECO:0000256" key="10">
    <source>
        <dbReference type="SAM" id="MobiDB-lite"/>
    </source>
</evidence>
<dbReference type="GO" id="GO:0042910">
    <property type="term" value="F:xenobiotic transmembrane transporter activity"/>
    <property type="evidence" value="ECO:0007669"/>
    <property type="project" value="InterPro"/>
</dbReference>
<evidence type="ECO:0000256" key="4">
    <source>
        <dbReference type="ARBA" id="ARBA00022475"/>
    </source>
</evidence>
<dbReference type="Proteomes" id="UP000043764">
    <property type="component" value="Unassembled WGS sequence"/>
</dbReference>
<dbReference type="InterPro" id="IPR002528">
    <property type="entry name" value="MATE_fam"/>
</dbReference>
<reference evidence="13" key="1">
    <citation type="submission" date="2015-05" db="EMBL/GenBank/DDBJ databases">
        <authorList>
            <person name="Rodrigo-Torres Lidia"/>
            <person name="Arahal R.David."/>
        </authorList>
    </citation>
    <scope>NUCLEOTIDE SEQUENCE [LARGE SCALE GENOMIC DNA]</scope>
    <source>
        <strain evidence="13">CECT 7321</strain>
    </source>
</reference>
<keyword evidence="13" id="KW-1185">Reference proteome</keyword>
<keyword evidence="3" id="KW-0050">Antiport</keyword>
<dbReference type="STRING" id="481446.NIT7645_03117"/>
<evidence type="ECO:0000256" key="9">
    <source>
        <dbReference type="ARBA" id="ARBA00031636"/>
    </source>
</evidence>
<proteinExistence type="predicted"/>
<feature type="transmembrane region" description="Helical" evidence="11">
    <location>
        <begin position="32"/>
        <end position="62"/>
    </location>
</feature>
<feature type="transmembrane region" description="Helical" evidence="11">
    <location>
        <begin position="74"/>
        <end position="99"/>
    </location>
</feature>
<evidence type="ECO:0000256" key="1">
    <source>
        <dbReference type="ARBA" id="ARBA00004429"/>
    </source>
</evidence>
<feature type="transmembrane region" description="Helical" evidence="11">
    <location>
        <begin position="374"/>
        <end position="401"/>
    </location>
</feature>
<dbReference type="NCBIfam" id="TIGR00797">
    <property type="entry name" value="matE"/>
    <property type="match status" value="1"/>
</dbReference>
<feature type="transmembrane region" description="Helical" evidence="11">
    <location>
        <begin position="335"/>
        <end position="354"/>
    </location>
</feature>
<dbReference type="GO" id="GO:0006811">
    <property type="term" value="P:monoatomic ion transport"/>
    <property type="evidence" value="ECO:0007669"/>
    <property type="project" value="UniProtKB-KW"/>
</dbReference>
<keyword evidence="4" id="KW-1003">Cell membrane</keyword>
<dbReference type="AlphaFoldDB" id="A0A0H5CXD6"/>
<feature type="transmembrane region" description="Helical" evidence="11">
    <location>
        <begin position="438"/>
        <end position="461"/>
    </location>
</feature>
<dbReference type="EMBL" id="CVRL01000001">
    <property type="protein sequence ID" value="CRL09263.1"/>
    <property type="molecule type" value="Genomic_DNA"/>
</dbReference>
<dbReference type="GO" id="GO:0015297">
    <property type="term" value="F:antiporter activity"/>
    <property type="evidence" value="ECO:0007669"/>
    <property type="project" value="UniProtKB-KW"/>
</dbReference>
<dbReference type="InterPro" id="IPR048279">
    <property type="entry name" value="MdtK-like"/>
</dbReference>
<dbReference type="InterPro" id="IPR050222">
    <property type="entry name" value="MATE_MdtK"/>
</dbReference>
<gene>
    <name evidence="12" type="primary">mdtK</name>
    <name evidence="12" type="ORF">NIT7321_00092</name>
</gene>
<dbReference type="PANTHER" id="PTHR43298">
    <property type="entry name" value="MULTIDRUG RESISTANCE PROTEIN NORM-RELATED"/>
    <property type="match status" value="1"/>
</dbReference>
<feature type="transmembrane region" description="Helical" evidence="11">
    <location>
        <begin position="213"/>
        <end position="236"/>
    </location>
</feature>
<feature type="transmembrane region" description="Helical" evidence="11">
    <location>
        <begin position="150"/>
        <end position="167"/>
    </location>
</feature>
<feature type="transmembrane region" description="Helical" evidence="11">
    <location>
        <begin position="408"/>
        <end position="432"/>
    </location>
</feature>
<evidence type="ECO:0000256" key="8">
    <source>
        <dbReference type="ARBA" id="ARBA00023136"/>
    </source>
</evidence>
<sequence length="468" mass="49815">MTDTMTPESGLPPAGGSKPPSPNTVLGHSRALLLLGLPMIGGHVAQFSIGLTDTVMLGWYGVAELAAVTLGSTYFFSIFLLGSGFAFAVMPMVAAAAGSGEERQIRRTTRMGLWLSLIYGALAVPLLWWSEPILLFLGQNQEVAHGAAEYLRIAGWAIFPALLYMVVKSYLAALERTQAVLWFSVFAALINGVVNYALIFGNWGAPELGVTGAAIASLVTNFISFGLVIGYALRILPEHELLKNALRPDWEMMRRVLRMGTPIGLTTVAESSLFAASAMMMGWIGTVALAAHGIAISLAGITFMVHLGLSNAATVRAGNAYGRRDRDHLARGARVVMAMSLAMSAIGIVLMLTIPEPLIALFLDSDDPEKPQILALGVGLLAAAALFQLMDGMQVVALGLLRGVQDTAWPMVIAVLSYWAVGIPVSYLFGFVFGWGGIGVWFGLVIGLSAAGILLMARFWMRSIKTVG</sequence>
<feature type="transmembrane region" description="Helical" evidence="11">
    <location>
        <begin position="256"/>
        <end position="284"/>
    </location>
</feature>
<protein>
    <recommendedName>
        <fullName evidence="9">Multidrug-efflux transporter</fullName>
    </recommendedName>
</protein>
<dbReference type="GO" id="GO:0005886">
    <property type="term" value="C:plasma membrane"/>
    <property type="evidence" value="ECO:0007669"/>
    <property type="project" value="UniProtKB-SubCell"/>
</dbReference>
<feature type="transmembrane region" description="Helical" evidence="11">
    <location>
        <begin position="179"/>
        <end position="201"/>
    </location>
</feature>
<keyword evidence="5 11" id="KW-0812">Transmembrane</keyword>
<dbReference type="PANTHER" id="PTHR43298:SF2">
    <property type="entry name" value="FMN_FAD EXPORTER YEEO-RELATED"/>
    <property type="match status" value="1"/>
</dbReference>
<feature type="region of interest" description="Disordered" evidence="10">
    <location>
        <begin position="1"/>
        <end position="22"/>
    </location>
</feature>
<keyword evidence="8 11" id="KW-0472">Membrane</keyword>
<name>A0A0H5CXD6_9RHOB</name>
<evidence type="ECO:0000256" key="7">
    <source>
        <dbReference type="ARBA" id="ARBA00023065"/>
    </source>
</evidence>
<keyword evidence="2" id="KW-0813">Transport</keyword>
<evidence type="ECO:0000256" key="11">
    <source>
        <dbReference type="SAM" id="Phobius"/>
    </source>
</evidence>
<evidence type="ECO:0000313" key="12">
    <source>
        <dbReference type="EMBL" id="CRL09263.1"/>
    </source>
</evidence>
<dbReference type="PIRSF" id="PIRSF006603">
    <property type="entry name" value="DinF"/>
    <property type="match status" value="1"/>
</dbReference>
<evidence type="ECO:0000256" key="5">
    <source>
        <dbReference type="ARBA" id="ARBA00022692"/>
    </source>
</evidence>
<evidence type="ECO:0000256" key="2">
    <source>
        <dbReference type="ARBA" id="ARBA00022448"/>
    </source>
</evidence>
<keyword evidence="6 11" id="KW-1133">Transmembrane helix</keyword>
<dbReference type="Pfam" id="PF01554">
    <property type="entry name" value="MatE"/>
    <property type="match status" value="2"/>
</dbReference>
<accession>A0A0H5CXD6</accession>
<organism evidence="12 13">
    <name type="scientific">Phaeobacter italicus</name>
    <dbReference type="NCBI Taxonomy" id="481446"/>
    <lineage>
        <taxon>Bacteria</taxon>
        <taxon>Pseudomonadati</taxon>
        <taxon>Pseudomonadota</taxon>
        <taxon>Alphaproteobacteria</taxon>
        <taxon>Rhodobacterales</taxon>
        <taxon>Roseobacteraceae</taxon>
        <taxon>Phaeobacter</taxon>
    </lineage>
</organism>
<evidence type="ECO:0000313" key="13">
    <source>
        <dbReference type="Proteomes" id="UP000043764"/>
    </source>
</evidence>